<dbReference type="AlphaFoldDB" id="A0A226E9F8"/>
<dbReference type="InterPro" id="IPR032071">
    <property type="entry name" value="DUF4806"/>
</dbReference>
<dbReference type="PANTHER" id="PTHR34153:SF2">
    <property type="entry name" value="SI:CH211-262H13.3-RELATED"/>
    <property type="match status" value="1"/>
</dbReference>
<dbReference type="Proteomes" id="UP000198287">
    <property type="component" value="Unassembled WGS sequence"/>
</dbReference>
<evidence type="ECO:0000313" key="3">
    <source>
        <dbReference type="EMBL" id="OXA54173.1"/>
    </source>
</evidence>
<protein>
    <recommendedName>
        <fullName evidence="2">DUF4806 domain-containing protein</fullName>
    </recommendedName>
</protein>
<feature type="region of interest" description="Disordered" evidence="1">
    <location>
        <begin position="94"/>
        <end position="128"/>
    </location>
</feature>
<feature type="domain" description="DUF4806" evidence="2">
    <location>
        <begin position="272"/>
        <end position="354"/>
    </location>
</feature>
<keyword evidence="4" id="KW-1185">Reference proteome</keyword>
<evidence type="ECO:0000259" key="2">
    <source>
        <dbReference type="Pfam" id="PF16064"/>
    </source>
</evidence>
<proteinExistence type="predicted"/>
<dbReference type="Pfam" id="PF16064">
    <property type="entry name" value="DUF4806"/>
    <property type="match status" value="1"/>
</dbReference>
<sequence length="396" mass="44004">MSHTTVLPFVVVEFFEESPKAVAVIPRTWLVGEKECRWPSRPTAADLKKQSDPNSTPKSAWGFCKCRILGQFETYIAGAEGANLAEITSEIEEREKRLPQKRHRTDRRQSSSSSESDNITKISPLKVPIPPVALPQTNFLSSTHSSQSMHLDESEISGITSQLYFDAASGATIEVRENPHPFSSNIVDLSPAALVIPSTHRTTKEATTPKSSSREGESAGFQRVVLKQLAILSQGQRQIAEDVAAIRDLLENQRSSSTSTNSNHLDFSSLPDFPLQTEAQLSDLEQQLILPDEKRLLVSYLKGIGGKNLDETVKGILKRIISSQLTTRYSFTGRGIDNNAFNTHHNILECIFEATKQNRKLLAEDKTESSIKQKIMDFFRFSKPKNQSSTATESSN</sequence>
<organism evidence="3 4">
    <name type="scientific">Folsomia candida</name>
    <name type="common">Springtail</name>
    <dbReference type="NCBI Taxonomy" id="158441"/>
    <lineage>
        <taxon>Eukaryota</taxon>
        <taxon>Metazoa</taxon>
        <taxon>Ecdysozoa</taxon>
        <taxon>Arthropoda</taxon>
        <taxon>Hexapoda</taxon>
        <taxon>Collembola</taxon>
        <taxon>Entomobryomorpha</taxon>
        <taxon>Isotomoidea</taxon>
        <taxon>Isotomidae</taxon>
        <taxon>Proisotominae</taxon>
        <taxon>Folsomia</taxon>
    </lineage>
</organism>
<gene>
    <name evidence="3" type="ORF">Fcan01_11306</name>
</gene>
<evidence type="ECO:0000256" key="1">
    <source>
        <dbReference type="SAM" id="MobiDB-lite"/>
    </source>
</evidence>
<dbReference type="EMBL" id="LNIX01000005">
    <property type="protein sequence ID" value="OXA54173.1"/>
    <property type="molecule type" value="Genomic_DNA"/>
</dbReference>
<name>A0A226E9F8_FOLCA</name>
<dbReference type="PANTHER" id="PTHR34153">
    <property type="entry name" value="SI:CH211-262H13.3-RELATED-RELATED"/>
    <property type="match status" value="1"/>
</dbReference>
<reference evidence="3 4" key="1">
    <citation type="submission" date="2015-12" db="EMBL/GenBank/DDBJ databases">
        <title>The genome of Folsomia candida.</title>
        <authorList>
            <person name="Faddeeva A."/>
            <person name="Derks M.F."/>
            <person name="Anvar Y."/>
            <person name="Smit S."/>
            <person name="Van Straalen N."/>
            <person name="Roelofs D."/>
        </authorList>
    </citation>
    <scope>NUCLEOTIDE SEQUENCE [LARGE SCALE GENOMIC DNA]</scope>
    <source>
        <strain evidence="3 4">VU population</strain>
        <tissue evidence="3">Whole body</tissue>
    </source>
</reference>
<accession>A0A226E9F8</accession>
<comment type="caution">
    <text evidence="3">The sequence shown here is derived from an EMBL/GenBank/DDBJ whole genome shotgun (WGS) entry which is preliminary data.</text>
</comment>
<dbReference type="OMA" id="ANNIDWG"/>
<evidence type="ECO:0000313" key="4">
    <source>
        <dbReference type="Proteomes" id="UP000198287"/>
    </source>
</evidence>
<dbReference type="OrthoDB" id="6614320at2759"/>